<evidence type="ECO:0000256" key="1">
    <source>
        <dbReference type="SAM" id="Phobius"/>
    </source>
</evidence>
<keyword evidence="1" id="KW-1133">Transmembrane helix</keyword>
<organism evidence="2 3">
    <name type="scientific">Romboutsia weinsteinii</name>
    <dbReference type="NCBI Taxonomy" id="2020949"/>
    <lineage>
        <taxon>Bacteria</taxon>
        <taxon>Bacillati</taxon>
        <taxon>Bacillota</taxon>
        <taxon>Clostridia</taxon>
        <taxon>Peptostreptococcales</taxon>
        <taxon>Peptostreptococcaceae</taxon>
        <taxon>Romboutsia</taxon>
    </lineage>
</organism>
<comment type="caution">
    <text evidence="2">The sequence shown here is derived from an EMBL/GenBank/DDBJ whole genome shotgun (WGS) entry which is preliminary data.</text>
</comment>
<proteinExistence type="predicted"/>
<keyword evidence="3" id="KW-1185">Reference proteome</keyword>
<feature type="transmembrane region" description="Helical" evidence="1">
    <location>
        <begin position="233"/>
        <end position="255"/>
    </location>
</feature>
<gene>
    <name evidence="2" type="ORF">CHL78_013670</name>
</gene>
<reference evidence="2 3" key="1">
    <citation type="journal article" date="2017" name="Genome Announc.">
        <title>Draft Genome Sequence of Romboutsia weinsteinii sp. nov. Strain CCRI-19649(T) Isolated from Surface Water.</title>
        <authorList>
            <person name="Maheux A.F."/>
            <person name="Boudreau D.K."/>
            <person name="Berube E."/>
            <person name="Boissinot M."/>
            <person name="Cantin P."/>
            <person name="Raymond F."/>
            <person name="Corbeil J."/>
            <person name="Omar R.F."/>
            <person name="Bergeron M.G."/>
        </authorList>
    </citation>
    <scope>NUCLEOTIDE SEQUENCE [LARGE SCALE GENOMIC DNA]</scope>
    <source>
        <strain evidence="2 3">CCRI-19649</strain>
    </source>
</reference>
<keyword evidence="1" id="KW-0472">Membrane</keyword>
<keyword evidence="1" id="KW-0812">Transmembrane</keyword>
<accession>A0A371J0T2</accession>
<protein>
    <submittedName>
        <fullName evidence="2">Uncharacterized protein</fullName>
    </submittedName>
</protein>
<dbReference type="Proteomes" id="UP000215694">
    <property type="component" value="Unassembled WGS sequence"/>
</dbReference>
<feature type="transmembrane region" description="Helical" evidence="1">
    <location>
        <begin position="88"/>
        <end position="109"/>
    </location>
</feature>
<dbReference type="OrthoDB" id="1757618at2"/>
<feature type="transmembrane region" description="Helical" evidence="1">
    <location>
        <begin position="56"/>
        <end position="76"/>
    </location>
</feature>
<feature type="transmembrane region" description="Helical" evidence="1">
    <location>
        <begin position="159"/>
        <end position="181"/>
    </location>
</feature>
<evidence type="ECO:0000313" key="3">
    <source>
        <dbReference type="Proteomes" id="UP000215694"/>
    </source>
</evidence>
<dbReference type="AlphaFoldDB" id="A0A371J0T2"/>
<sequence>MNSYNTYFKFLKADALKILLISIIFTIGHLCIAGIYEILPSIKNNSDEFIRYANQVIAMVFLLCIVYGATISARTFSGAMSIRGNRVGFIKAFILWSILISIFTAIFSLTSEMGFKFILEMITKKDVLIVADIVWFDFGNEGFNMVPVNISFIWFMKTIFFRFLTNILMISIGFMFGAIGYRLKLRTNLILFVLLPILLIISIVSIGLRNQDMIIDAVYYIMNITLYIGKNPIMLLIIETIGVVIFTLVGVRFLIKAPIKDYAHDLI</sequence>
<dbReference type="RefSeq" id="WP_094368815.1">
    <property type="nucleotide sequence ID" value="NZ_NOJY02000028.1"/>
</dbReference>
<name>A0A371J0T2_9FIRM</name>
<dbReference type="EMBL" id="NOJY02000028">
    <property type="protein sequence ID" value="RDY26379.1"/>
    <property type="molecule type" value="Genomic_DNA"/>
</dbReference>
<feature type="transmembrane region" description="Helical" evidence="1">
    <location>
        <begin position="188"/>
        <end position="208"/>
    </location>
</feature>
<feature type="transmembrane region" description="Helical" evidence="1">
    <location>
        <begin position="18"/>
        <end position="36"/>
    </location>
</feature>
<evidence type="ECO:0000313" key="2">
    <source>
        <dbReference type="EMBL" id="RDY26379.1"/>
    </source>
</evidence>